<feature type="compositionally biased region" description="Polar residues" evidence="1">
    <location>
        <begin position="284"/>
        <end position="303"/>
    </location>
</feature>
<proteinExistence type="predicted"/>
<feature type="region of interest" description="Disordered" evidence="1">
    <location>
        <begin position="258"/>
        <end position="303"/>
    </location>
</feature>
<evidence type="ECO:0000313" key="3">
    <source>
        <dbReference type="Proteomes" id="UP001063166"/>
    </source>
</evidence>
<evidence type="ECO:0000256" key="1">
    <source>
        <dbReference type="SAM" id="MobiDB-lite"/>
    </source>
</evidence>
<organism evidence="2 3">
    <name type="scientific">Lyophyllum shimeji</name>
    <name type="common">Hon-shimeji</name>
    <name type="synonym">Tricholoma shimeji</name>
    <dbReference type="NCBI Taxonomy" id="47721"/>
    <lineage>
        <taxon>Eukaryota</taxon>
        <taxon>Fungi</taxon>
        <taxon>Dikarya</taxon>
        <taxon>Basidiomycota</taxon>
        <taxon>Agaricomycotina</taxon>
        <taxon>Agaricomycetes</taxon>
        <taxon>Agaricomycetidae</taxon>
        <taxon>Agaricales</taxon>
        <taxon>Tricholomatineae</taxon>
        <taxon>Lyophyllaceae</taxon>
        <taxon>Lyophyllum</taxon>
    </lineage>
</organism>
<feature type="compositionally biased region" description="Basic and acidic residues" evidence="1">
    <location>
        <begin position="435"/>
        <end position="444"/>
    </location>
</feature>
<keyword evidence="3" id="KW-1185">Reference proteome</keyword>
<name>A0A9P3PKN4_LYOSH</name>
<dbReference type="EMBL" id="BRPK01000004">
    <property type="protein sequence ID" value="GLB38040.1"/>
    <property type="molecule type" value="Genomic_DNA"/>
</dbReference>
<feature type="compositionally biased region" description="Low complexity" evidence="1">
    <location>
        <begin position="458"/>
        <end position="468"/>
    </location>
</feature>
<gene>
    <name evidence="2" type="ORF">LshimejAT787_0410910</name>
</gene>
<accession>A0A9P3PKN4</accession>
<dbReference type="AlphaFoldDB" id="A0A9P3PKN4"/>
<feature type="compositionally biased region" description="Low complexity" evidence="1">
    <location>
        <begin position="334"/>
        <end position="345"/>
    </location>
</feature>
<protein>
    <submittedName>
        <fullName evidence="2">Uncharacterized protein</fullName>
    </submittedName>
</protein>
<feature type="compositionally biased region" description="Acidic residues" evidence="1">
    <location>
        <begin position="485"/>
        <end position="495"/>
    </location>
</feature>
<sequence>MNPGDLTAQPTLDRLRDIQWLIYYAESRLRAILNTFGAQRFNAEARAFMSPRLAAELGWILARVGSATAMMLPLDIPILLRTLASHFESISHDPGSLQLSDDFLLQLDGGVDPDHPAALATSYSHDWWNHIGRETAPDVLSDATASACLEHHETVTGRYRSEARWDVQQVPWTVEHSAHIRNASQGFAEVYRVQRYQALRRASALFQIYEAAKRKEEATGTYDFLAGAARDAAPGALTDNDIRGLFLATDVQGEGAAEHSGYVSSLPSGSNAAGEDSPEASPPASLSDNPSDPQSTDITNVPDVTNNTLAHFTLPPLRSVQDIPQEIVSAFQHTASSAPDSASTAGDIAEAPRRGAEVPMASSGAAATRTEEDANDGGDDGHFDFESGSASGSDGGGEGDFDFHSEGDSGEDSSALRERLTTTGNIDRNSNDPSHAYDHNNRDCGDEDEPSVSDPSRGAGDNGDFNFGSDDEASGQDDDARCAPSEEDGSVEGDGDFNFGSDDEASKHDDEQSFSSEHDRSVEGDGHFCFDDSDDDETGPVGMEGVAPVEGPYTAAHFAYIPDKIID</sequence>
<dbReference type="OrthoDB" id="3061359at2759"/>
<feature type="region of interest" description="Disordered" evidence="1">
    <location>
        <begin position="333"/>
        <end position="548"/>
    </location>
</feature>
<comment type="caution">
    <text evidence="2">The sequence shown here is derived from an EMBL/GenBank/DDBJ whole genome shotgun (WGS) entry which is preliminary data.</text>
</comment>
<feature type="compositionally biased region" description="Polar residues" evidence="1">
    <location>
        <begin position="421"/>
        <end position="433"/>
    </location>
</feature>
<evidence type="ECO:0000313" key="2">
    <source>
        <dbReference type="EMBL" id="GLB38040.1"/>
    </source>
</evidence>
<feature type="compositionally biased region" description="Polar residues" evidence="1">
    <location>
        <begin position="262"/>
        <end position="271"/>
    </location>
</feature>
<reference evidence="2" key="1">
    <citation type="submission" date="2022-07" db="EMBL/GenBank/DDBJ databases">
        <title>The genome of Lyophyllum shimeji provides insight into the initial evolution of ectomycorrhizal fungal genome.</title>
        <authorList>
            <person name="Kobayashi Y."/>
            <person name="Shibata T."/>
            <person name="Hirakawa H."/>
            <person name="Shigenobu S."/>
            <person name="Nishiyama T."/>
            <person name="Yamada A."/>
            <person name="Hasebe M."/>
            <person name="Kawaguchi M."/>
        </authorList>
    </citation>
    <scope>NUCLEOTIDE SEQUENCE</scope>
    <source>
        <strain evidence="2">AT787</strain>
    </source>
</reference>
<dbReference type="Proteomes" id="UP001063166">
    <property type="component" value="Unassembled WGS sequence"/>
</dbReference>
<feature type="compositionally biased region" description="Basic and acidic residues" evidence="1">
    <location>
        <begin position="504"/>
        <end position="530"/>
    </location>
</feature>